<dbReference type="AlphaFoldDB" id="I7KCE8"/>
<evidence type="ECO:0008006" key="3">
    <source>
        <dbReference type="Google" id="ProtNLM"/>
    </source>
</evidence>
<dbReference type="Proteomes" id="UP000009007">
    <property type="component" value="Chromosome I"/>
</dbReference>
<sequence>MNLVSHQAALLAATMIESGIETIITEDGHLRRIPGITVANPYR</sequence>
<gene>
    <name evidence="1" type="ordered locus">BN140_1049</name>
</gene>
<evidence type="ECO:0000313" key="1">
    <source>
        <dbReference type="EMBL" id="CCJ35971.1"/>
    </source>
</evidence>
<name>I7KCE8_METBM</name>
<evidence type="ECO:0000313" key="2">
    <source>
        <dbReference type="Proteomes" id="UP000009007"/>
    </source>
</evidence>
<proteinExistence type="predicted"/>
<keyword evidence="2" id="KW-1185">Reference proteome</keyword>
<dbReference type="EMBL" id="HE964772">
    <property type="protein sequence ID" value="CCJ35971.1"/>
    <property type="molecule type" value="Genomic_DNA"/>
</dbReference>
<protein>
    <recommendedName>
        <fullName evidence="3">Type II toxin-antitoxin system VapC family toxin</fullName>
    </recommendedName>
</protein>
<dbReference type="HOGENOM" id="CLU_3227778_0_0_2"/>
<organism evidence="1 2">
    <name type="scientific">Methanoculleus bourgensis (strain ATCC 43281 / DSM 3045 / OCM 15 / MS2)</name>
    <name type="common">Methanogenium bourgense</name>
    <dbReference type="NCBI Taxonomy" id="1201294"/>
    <lineage>
        <taxon>Archaea</taxon>
        <taxon>Methanobacteriati</taxon>
        <taxon>Methanobacteriota</taxon>
        <taxon>Stenosarchaea group</taxon>
        <taxon>Methanomicrobia</taxon>
        <taxon>Methanomicrobiales</taxon>
        <taxon>Methanomicrobiaceae</taxon>
        <taxon>Methanoculleus</taxon>
    </lineage>
</organism>
<dbReference type="PATRIC" id="fig|1201294.9.peg.1162"/>
<accession>I7KCE8</accession>
<dbReference type="GeneID" id="79894844"/>
<reference evidence="2" key="1">
    <citation type="journal article" date="2012" name="J. Bacteriol.">
        <title>Complete genome sequence of the hydrogenotrophic, methanogenic archaeon Methanoculleus bourgensis strain MS2T, isolated from a sewage sludge digester.</title>
        <authorList>
            <person name="Maus I."/>
            <person name="Wibberg D."/>
            <person name="Stantscheff R."/>
            <person name="Eikmeyer F.G."/>
            <person name="Seffner A."/>
            <person name="Boelter J."/>
            <person name="Szczepanowski R."/>
            <person name="Blom J."/>
            <person name="Jaenicke S."/>
            <person name="Konig H."/>
            <person name="Puhler A."/>
            <person name="Schluter A."/>
        </authorList>
    </citation>
    <scope>NUCLEOTIDE SEQUENCE [LARGE SCALE GENOMIC DNA]</scope>
    <source>
        <strain evidence="2">ATCC 43281 / DSM 3045 / OCM 15 / MS2</strain>
    </source>
</reference>
<dbReference type="KEGG" id="mbg:BN140_1049"/>
<dbReference type="RefSeq" id="WP_014866947.1">
    <property type="nucleotide sequence ID" value="NC_018227.2"/>
</dbReference>